<dbReference type="SUPFAM" id="SSF58100">
    <property type="entry name" value="Bacterial hemolysins"/>
    <property type="match status" value="1"/>
</dbReference>
<organism evidence="2 3">
    <name type="scientific">Eisenbergiella porci</name>
    <dbReference type="NCBI Taxonomy" id="2652274"/>
    <lineage>
        <taxon>Bacteria</taxon>
        <taxon>Bacillati</taxon>
        <taxon>Bacillota</taxon>
        <taxon>Clostridia</taxon>
        <taxon>Lachnospirales</taxon>
        <taxon>Lachnospiraceae</taxon>
        <taxon>Eisenbergiella</taxon>
    </lineage>
</organism>
<dbReference type="EMBL" id="VUMI01000009">
    <property type="protein sequence ID" value="MSS88202.1"/>
    <property type="molecule type" value="Genomic_DNA"/>
</dbReference>
<evidence type="ECO:0000256" key="1">
    <source>
        <dbReference type="SAM" id="Coils"/>
    </source>
</evidence>
<reference evidence="2 3" key="1">
    <citation type="submission" date="2019-08" db="EMBL/GenBank/DDBJ databases">
        <title>In-depth cultivation of the pig gut microbiome towards novel bacterial diversity and tailored functional studies.</title>
        <authorList>
            <person name="Wylensek D."/>
            <person name="Hitch T.C.A."/>
            <person name="Clavel T."/>
        </authorList>
    </citation>
    <scope>NUCLEOTIDE SEQUENCE [LARGE SCALE GENOMIC DNA]</scope>
    <source>
        <strain evidence="2 3">WCA-389-WT-23B</strain>
    </source>
</reference>
<accession>A0A6N7W0V7</accession>
<keyword evidence="1" id="KW-0175">Coiled coil</keyword>
<feature type="coiled-coil region" evidence="1">
    <location>
        <begin position="23"/>
        <end position="50"/>
    </location>
</feature>
<dbReference type="GeneID" id="86052961"/>
<comment type="caution">
    <text evidence="2">The sequence shown here is derived from an EMBL/GenBank/DDBJ whole genome shotgun (WGS) entry which is preliminary data.</text>
</comment>
<name>A0A6N7W0V7_9FIRM</name>
<evidence type="ECO:0000313" key="3">
    <source>
        <dbReference type="Proteomes" id="UP000436047"/>
    </source>
</evidence>
<dbReference type="Gene3D" id="1.20.5.190">
    <property type="match status" value="1"/>
</dbReference>
<sequence length="86" mass="9963">MDEELRSMLTVIIKEIRYVKDDVQELKEGVKVLKEDVSVLKEDVKELKEDIVAENHINLIDKMNESIRASDKTLMYEIAVDTLKQG</sequence>
<proteinExistence type="predicted"/>
<dbReference type="AlphaFoldDB" id="A0A6N7W0V7"/>
<gene>
    <name evidence="2" type="ORF">FYJ45_07790</name>
</gene>
<dbReference type="Proteomes" id="UP000436047">
    <property type="component" value="Unassembled WGS sequence"/>
</dbReference>
<keyword evidence="3" id="KW-1185">Reference proteome</keyword>
<dbReference type="RefSeq" id="WP_154464154.1">
    <property type="nucleotide sequence ID" value="NZ_JAXDZL010000207.1"/>
</dbReference>
<protein>
    <submittedName>
        <fullName evidence="2">Uncharacterized protein</fullName>
    </submittedName>
</protein>
<evidence type="ECO:0000313" key="2">
    <source>
        <dbReference type="EMBL" id="MSS88202.1"/>
    </source>
</evidence>